<comment type="similarity">
    <text evidence="2">Belongs to the glycosyltransferase 2 family.</text>
</comment>
<comment type="caution">
    <text evidence="9">The sequence shown here is derived from an EMBL/GenBank/DDBJ whole genome shotgun (WGS) entry which is preliminary data.</text>
</comment>
<keyword evidence="6" id="KW-0472">Membrane</keyword>
<evidence type="ECO:0000256" key="2">
    <source>
        <dbReference type="ARBA" id="ARBA00006739"/>
    </source>
</evidence>
<reference evidence="9 10" key="1">
    <citation type="submission" date="2021-01" db="EMBL/GenBank/DDBJ databases">
        <title>Draft genome sequence of Micromonospora sp. strain STR1_7.</title>
        <authorList>
            <person name="Karlyshev A."/>
            <person name="Jawad R."/>
        </authorList>
    </citation>
    <scope>NUCLEOTIDE SEQUENCE [LARGE SCALE GENOMIC DNA]</scope>
    <source>
        <strain evidence="9 10">STR1-7</strain>
    </source>
</reference>
<keyword evidence="3" id="KW-0328">Glycosyltransferase</keyword>
<protein>
    <submittedName>
        <fullName evidence="9">Glycosyltransferase</fullName>
    </submittedName>
</protein>
<dbReference type="Pfam" id="PF00535">
    <property type="entry name" value="Glycos_transf_2"/>
    <property type="match status" value="1"/>
</dbReference>
<dbReference type="SUPFAM" id="SSF53448">
    <property type="entry name" value="Nucleotide-diphospho-sugar transferases"/>
    <property type="match status" value="1"/>
</dbReference>
<feature type="domain" description="Glycosyltransferase 2-like" evidence="7">
    <location>
        <begin position="58"/>
        <end position="182"/>
    </location>
</feature>
<evidence type="ECO:0000313" key="9">
    <source>
        <dbReference type="EMBL" id="MBM0233445.1"/>
    </source>
</evidence>
<evidence type="ECO:0000256" key="4">
    <source>
        <dbReference type="ARBA" id="ARBA00022679"/>
    </source>
</evidence>
<dbReference type="Proteomes" id="UP000601027">
    <property type="component" value="Unassembled WGS sequence"/>
</dbReference>
<feature type="transmembrane region" description="Helical" evidence="6">
    <location>
        <begin position="287"/>
        <end position="308"/>
    </location>
</feature>
<name>A0ABS1XW03_9ACTN</name>
<keyword evidence="6" id="KW-0812">Transmembrane</keyword>
<evidence type="ECO:0000259" key="8">
    <source>
        <dbReference type="Pfam" id="PF02709"/>
    </source>
</evidence>
<sequence>MDSGWPSGTPRSTPSIGACGGGRACTGPCCDERAADRPVVPTRPAHDEGGVAVAETLTIVTVLYRSSGMLAETLPTWVRAAHGLPVRFVFADNWPEDESAKVIAGCLDDDRYRYLPDSSNPGFAAGCNRAVAAVTSSHVLLLNPDVWLPENALARICATIEADPDRPIAVGLAMHGGEYVGIDLHPVSLFIDRSASAPRGPLGPSGGAAVFPTALFHRFGGFYEHLFAWGEDADLAFRLYAAGLRTHRLDLMLPHAGGHSVEGDNKLQGFRAFLLARNRLLVAARTFTWPLMLVAIPILALAHLALAARRARQGLLRPFLRGVGRGLLEAPAARRQWTGERFGFASLFSYLKVRSA</sequence>
<dbReference type="InterPro" id="IPR027791">
    <property type="entry name" value="Galactosyl_T_C"/>
</dbReference>
<evidence type="ECO:0000256" key="6">
    <source>
        <dbReference type="SAM" id="Phobius"/>
    </source>
</evidence>
<evidence type="ECO:0000259" key="7">
    <source>
        <dbReference type="Pfam" id="PF00535"/>
    </source>
</evidence>
<keyword evidence="4" id="KW-0808">Transferase</keyword>
<gene>
    <name evidence="9" type="ORF">JNW91_17235</name>
</gene>
<feature type="region of interest" description="Disordered" evidence="5">
    <location>
        <begin position="1"/>
        <end position="23"/>
    </location>
</feature>
<accession>A0ABS1XW03</accession>
<keyword evidence="10" id="KW-1185">Reference proteome</keyword>
<dbReference type="EMBL" id="JAEVHM010000079">
    <property type="protein sequence ID" value="MBM0233445.1"/>
    <property type="molecule type" value="Genomic_DNA"/>
</dbReference>
<comment type="pathway">
    <text evidence="1">Cell wall biogenesis; cell wall polysaccharide biosynthesis.</text>
</comment>
<evidence type="ECO:0000256" key="1">
    <source>
        <dbReference type="ARBA" id="ARBA00004776"/>
    </source>
</evidence>
<dbReference type="PANTHER" id="PTHR43179">
    <property type="entry name" value="RHAMNOSYLTRANSFERASE WBBL"/>
    <property type="match status" value="1"/>
</dbReference>
<evidence type="ECO:0000313" key="10">
    <source>
        <dbReference type="Proteomes" id="UP000601027"/>
    </source>
</evidence>
<dbReference type="PANTHER" id="PTHR43179:SF12">
    <property type="entry name" value="GALACTOFURANOSYLTRANSFERASE GLFT2"/>
    <property type="match status" value="1"/>
</dbReference>
<feature type="domain" description="Galactosyltransferase C-terminal" evidence="8">
    <location>
        <begin position="206"/>
        <end position="252"/>
    </location>
</feature>
<keyword evidence="6" id="KW-1133">Transmembrane helix</keyword>
<organism evidence="9 10">
    <name type="scientific">Micromonospora parastrephiae</name>
    <dbReference type="NCBI Taxonomy" id="2806101"/>
    <lineage>
        <taxon>Bacteria</taxon>
        <taxon>Bacillati</taxon>
        <taxon>Actinomycetota</taxon>
        <taxon>Actinomycetes</taxon>
        <taxon>Micromonosporales</taxon>
        <taxon>Micromonosporaceae</taxon>
        <taxon>Micromonospora</taxon>
    </lineage>
</organism>
<dbReference type="Pfam" id="PF02709">
    <property type="entry name" value="Glyco_transf_7C"/>
    <property type="match status" value="1"/>
</dbReference>
<evidence type="ECO:0000256" key="5">
    <source>
        <dbReference type="SAM" id="MobiDB-lite"/>
    </source>
</evidence>
<dbReference type="InterPro" id="IPR001173">
    <property type="entry name" value="Glyco_trans_2-like"/>
</dbReference>
<dbReference type="Gene3D" id="3.90.550.10">
    <property type="entry name" value="Spore Coat Polysaccharide Biosynthesis Protein SpsA, Chain A"/>
    <property type="match status" value="1"/>
</dbReference>
<dbReference type="InterPro" id="IPR029044">
    <property type="entry name" value="Nucleotide-diphossugar_trans"/>
</dbReference>
<evidence type="ECO:0000256" key="3">
    <source>
        <dbReference type="ARBA" id="ARBA00022676"/>
    </source>
</evidence>
<proteinExistence type="inferred from homology"/>